<feature type="non-terminal residue" evidence="6">
    <location>
        <position position="1"/>
    </location>
</feature>
<proteinExistence type="predicted"/>
<evidence type="ECO:0000256" key="2">
    <source>
        <dbReference type="ARBA" id="ARBA00022771"/>
    </source>
</evidence>
<dbReference type="Gene3D" id="2.20.25.240">
    <property type="match status" value="1"/>
</dbReference>
<evidence type="ECO:0000313" key="7">
    <source>
        <dbReference type="Proteomes" id="UP001497623"/>
    </source>
</evidence>
<accession>A0AAV2SM22</accession>
<keyword evidence="2" id="KW-0863">Zinc-finger</keyword>
<evidence type="ECO:0000259" key="5">
    <source>
        <dbReference type="Pfam" id="PF04500"/>
    </source>
</evidence>
<gene>
    <name evidence="6" type="ORF">MNOR_LOCUS39062</name>
</gene>
<dbReference type="Proteomes" id="UP001497623">
    <property type="component" value="Unassembled WGS sequence"/>
</dbReference>
<dbReference type="EMBL" id="CAXKWB010096447">
    <property type="protein sequence ID" value="CAL4220848.1"/>
    <property type="molecule type" value="Genomic_DNA"/>
</dbReference>
<evidence type="ECO:0000256" key="4">
    <source>
        <dbReference type="SAM" id="MobiDB-lite"/>
    </source>
</evidence>
<feature type="non-terminal residue" evidence="6">
    <location>
        <position position="145"/>
    </location>
</feature>
<dbReference type="GO" id="GO:0008270">
    <property type="term" value="F:zinc ion binding"/>
    <property type="evidence" value="ECO:0007669"/>
    <property type="project" value="UniProtKB-KW"/>
</dbReference>
<evidence type="ECO:0000313" key="6">
    <source>
        <dbReference type="EMBL" id="CAL4220848.1"/>
    </source>
</evidence>
<evidence type="ECO:0000256" key="3">
    <source>
        <dbReference type="ARBA" id="ARBA00022833"/>
    </source>
</evidence>
<comment type="caution">
    <text evidence="6">The sequence shown here is derived from an EMBL/GenBank/DDBJ whole genome shotgun (WGS) entry which is preliminary data.</text>
</comment>
<sequence>VSYDSKNVGEVVRNNAGGKTLILDGFAYYEKDVTRTTMRWGCTQNIRQKCSGTLTTNVMGTDIVSTNVHSHEPDHEYMERLKIHGLNKPTPTDASPCKQLKNTEQNHDILPIKGPSTSGSSSAKAHGSNVRLSNSFKKRKNIDIE</sequence>
<reference evidence="6 7" key="1">
    <citation type="submission" date="2024-05" db="EMBL/GenBank/DDBJ databases">
        <authorList>
            <person name="Wallberg A."/>
        </authorList>
    </citation>
    <scope>NUCLEOTIDE SEQUENCE [LARGE SCALE GENOMIC DNA]</scope>
</reference>
<keyword evidence="7" id="KW-1185">Reference proteome</keyword>
<keyword evidence="3" id="KW-0862">Zinc</keyword>
<evidence type="ECO:0000256" key="1">
    <source>
        <dbReference type="ARBA" id="ARBA00022723"/>
    </source>
</evidence>
<dbReference type="AlphaFoldDB" id="A0AAV2SM22"/>
<dbReference type="Pfam" id="PF04500">
    <property type="entry name" value="FLYWCH"/>
    <property type="match status" value="1"/>
</dbReference>
<name>A0AAV2SM22_MEGNR</name>
<protein>
    <recommendedName>
        <fullName evidence="5">FLYWCH-type domain-containing protein</fullName>
    </recommendedName>
</protein>
<feature type="region of interest" description="Disordered" evidence="4">
    <location>
        <begin position="86"/>
        <end position="145"/>
    </location>
</feature>
<dbReference type="InterPro" id="IPR007588">
    <property type="entry name" value="Znf_FLYWCH"/>
</dbReference>
<organism evidence="6 7">
    <name type="scientific">Meganyctiphanes norvegica</name>
    <name type="common">Northern krill</name>
    <name type="synonym">Thysanopoda norvegica</name>
    <dbReference type="NCBI Taxonomy" id="48144"/>
    <lineage>
        <taxon>Eukaryota</taxon>
        <taxon>Metazoa</taxon>
        <taxon>Ecdysozoa</taxon>
        <taxon>Arthropoda</taxon>
        <taxon>Crustacea</taxon>
        <taxon>Multicrustacea</taxon>
        <taxon>Malacostraca</taxon>
        <taxon>Eumalacostraca</taxon>
        <taxon>Eucarida</taxon>
        <taxon>Euphausiacea</taxon>
        <taxon>Euphausiidae</taxon>
        <taxon>Meganyctiphanes</taxon>
    </lineage>
</organism>
<feature type="compositionally biased region" description="Basic residues" evidence="4">
    <location>
        <begin position="136"/>
        <end position="145"/>
    </location>
</feature>
<keyword evidence="1" id="KW-0479">Metal-binding</keyword>
<feature type="domain" description="FLYWCH-type" evidence="5">
    <location>
        <begin position="12"/>
        <end position="71"/>
    </location>
</feature>